<evidence type="ECO:0000256" key="6">
    <source>
        <dbReference type="SAM" id="MobiDB-lite"/>
    </source>
</evidence>
<keyword evidence="7" id="KW-0472">Membrane</keyword>
<dbReference type="PROSITE" id="PS00107">
    <property type="entry name" value="PROTEIN_KINASE_ATP"/>
    <property type="match status" value="1"/>
</dbReference>
<evidence type="ECO:0000313" key="9">
    <source>
        <dbReference type="EMBL" id="MCS5734473.1"/>
    </source>
</evidence>
<keyword evidence="1" id="KW-0808">Transferase</keyword>
<protein>
    <submittedName>
        <fullName evidence="9">Serine/threonine protein kinase</fullName>
    </submittedName>
</protein>
<keyword evidence="7" id="KW-0812">Transmembrane</keyword>
<dbReference type="Proteomes" id="UP001165586">
    <property type="component" value="Unassembled WGS sequence"/>
</dbReference>
<keyword evidence="3 9" id="KW-0418">Kinase</keyword>
<evidence type="ECO:0000256" key="5">
    <source>
        <dbReference type="PROSITE-ProRule" id="PRU10141"/>
    </source>
</evidence>
<comment type="caution">
    <text evidence="9">The sequence shown here is derived from an EMBL/GenBank/DDBJ whole genome shotgun (WGS) entry which is preliminary data.</text>
</comment>
<dbReference type="SMART" id="SM00220">
    <property type="entry name" value="S_TKc"/>
    <property type="match status" value="1"/>
</dbReference>
<dbReference type="InterPro" id="IPR017441">
    <property type="entry name" value="Protein_kinase_ATP_BS"/>
</dbReference>
<dbReference type="RefSeq" id="WP_259539338.1">
    <property type="nucleotide sequence ID" value="NZ_JANLCJ010000004.1"/>
</dbReference>
<keyword evidence="2 5" id="KW-0547">Nucleotide-binding</keyword>
<proteinExistence type="predicted"/>
<feature type="transmembrane region" description="Helical" evidence="7">
    <location>
        <begin position="397"/>
        <end position="418"/>
    </location>
</feature>
<evidence type="ECO:0000256" key="4">
    <source>
        <dbReference type="ARBA" id="ARBA00022840"/>
    </source>
</evidence>
<dbReference type="SUPFAM" id="SSF56112">
    <property type="entry name" value="Protein kinase-like (PK-like)"/>
    <property type="match status" value="1"/>
</dbReference>
<evidence type="ECO:0000256" key="2">
    <source>
        <dbReference type="ARBA" id="ARBA00022741"/>
    </source>
</evidence>
<dbReference type="InterPro" id="IPR008271">
    <property type="entry name" value="Ser/Thr_kinase_AS"/>
</dbReference>
<evidence type="ECO:0000256" key="1">
    <source>
        <dbReference type="ARBA" id="ARBA00022679"/>
    </source>
</evidence>
<dbReference type="GO" id="GO:0004674">
    <property type="term" value="F:protein serine/threonine kinase activity"/>
    <property type="evidence" value="ECO:0007669"/>
    <property type="project" value="UniProtKB-KW"/>
</dbReference>
<accession>A0ABT2H3F5</accession>
<dbReference type="Gene3D" id="3.30.200.20">
    <property type="entry name" value="Phosphorylase Kinase, domain 1"/>
    <property type="match status" value="1"/>
</dbReference>
<evidence type="ECO:0000313" key="10">
    <source>
        <dbReference type="Proteomes" id="UP001165586"/>
    </source>
</evidence>
<dbReference type="InterPro" id="IPR000719">
    <property type="entry name" value="Prot_kinase_dom"/>
</dbReference>
<gene>
    <name evidence="9" type="ORF">N1032_12060</name>
</gene>
<dbReference type="Pfam" id="PF00069">
    <property type="entry name" value="Pkinase"/>
    <property type="match status" value="1"/>
</dbReference>
<dbReference type="PROSITE" id="PS00108">
    <property type="entry name" value="PROTEIN_KINASE_ST"/>
    <property type="match status" value="1"/>
</dbReference>
<evidence type="ECO:0000256" key="7">
    <source>
        <dbReference type="SAM" id="Phobius"/>
    </source>
</evidence>
<evidence type="ECO:0000256" key="3">
    <source>
        <dbReference type="ARBA" id="ARBA00022777"/>
    </source>
</evidence>
<dbReference type="InterPro" id="IPR011009">
    <property type="entry name" value="Kinase-like_dom_sf"/>
</dbReference>
<dbReference type="PANTHER" id="PTHR43289">
    <property type="entry name" value="MITOGEN-ACTIVATED PROTEIN KINASE KINASE KINASE 20-RELATED"/>
    <property type="match status" value="1"/>
</dbReference>
<feature type="domain" description="Protein kinase" evidence="8">
    <location>
        <begin position="20"/>
        <end position="278"/>
    </location>
</feature>
<keyword evidence="10" id="KW-1185">Reference proteome</keyword>
<keyword evidence="7" id="KW-1133">Transmembrane helix</keyword>
<keyword evidence="9" id="KW-0723">Serine/threonine-protein kinase</keyword>
<feature type="binding site" evidence="5">
    <location>
        <position position="49"/>
    </location>
    <ligand>
        <name>ATP</name>
        <dbReference type="ChEBI" id="CHEBI:30616"/>
    </ligand>
</feature>
<dbReference type="PANTHER" id="PTHR43289:SF34">
    <property type="entry name" value="SERINE_THREONINE-PROTEIN KINASE YBDM-RELATED"/>
    <property type="match status" value="1"/>
</dbReference>
<keyword evidence="4 5" id="KW-0067">ATP-binding</keyword>
<name>A0ABT2H3F5_9MICO</name>
<dbReference type="CDD" id="cd14014">
    <property type="entry name" value="STKc_PknB_like"/>
    <property type="match status" value="1"/>
</dbReference>
<dbReference type="EMBL" id="JANLCJ010000004">
    <property type="protein sequence ID" value="MCS5734473.1"/>
    <property type="molecule type" value="Genomic_DNA"/>
</dbReference>
<reference evidence="9" key="1">
    <citation type="submission" date="2022-08" db="EMBL/GenBank/DDBJ databases">
        <authorList>
            <person name="Deng Y."/>
            <person name="Han X.-F."/>
            <person name="Zhang Y.-Q."/>
        </authorList>
    </citation>
    <scope>NUCLEOTIDE SEQUENCE</scope>
    <source>
        <strain evidence="9">CPCC 203386</strain>
    </source>
</reference>
<organism evidence="9 10">
    <name type="scientific">Herbiconiux daphne</name>
    <dbReference type="NCBI Taxonomy" id="2970914"/>
    <lineage>
        <taxon>Bacteria</taxon>
        <taxon>Bacillati</taxon>
        <taxon>Actinomycetota</taxon>
        <taxon>Actinomycetes</taxon>
        <taxon>Micrococcales</taxon>
        <taxon>Microbacteriaceae</taxon>
        <taxon>Herbiconiux</taxon>
    </lineage>
</organism>
<dbReference type="PROSITE" id="PS50011">
    <property type="entry name" value="PROTEIN_KINASE_DOM"/>
    <property type="match status" value="1"/>
</dbReference>
<dbReference type="Gene3D" id="1.10.510.10">
    <property type="entry name" value="Transferase(Phosphotransferase) domain 1"/>
    <property type="match status" value="1"/>
</dbReference>
<feature type="compositionally biased region" description="Low complexity" evidence="6">
    <location>
        <begin position="288"/>
        <end position="303"/>
    </location>
</feature>
<evidence type="ECO:0000259" key="8">
    <source>
        <dbReference type="PROSITE" id="PS50011"/>
    </source>
</evidence>
<feature type="region of interest" description="Disordered" evidence="6">
    <location>
        <begin position="285"/>
        <end position="314"/>
    </location>
</feature>
<sequence length="449" mass="46680">MSVLLPESSPNTGELLDGRYRLDSRVGVGGMGVVYRAHDETLGRTVAVKVFNDSAAGAARTASETRLLAALNHSSLVTLFDARVSGEPPDYLVMEYVEGPTLRDRIAEGAIDRHDVEVMTRDLAEALHVVHQAGIVHRDVKPSNVLLRRSHVPGEGFRAKLADFGIAHLIDSTRITSVGTVVGTAAYLSPEQVRGEEPAPAADVYALGLVVIEALTGTRAFAQTGAHEAALARLTSDPVIPGALGYPWKSLLTAMTTRDPAERPTALEVVLAIDRLRLTGAAERAAEPGDAADATDATVQSAAPGGGTVRLGDPTDVTERMVAGDGVAGRLADPDVVTERLTGGAGAGRVADPEVTRVLPSAPAPTQTPTAPSAYVAATSALAEDTAPIRRRAPWRIIIAVIALLVVAAIVGALLWALSASSPAQAPTLPALVDPLGADMQRLLDSVTP</sequence>